<comment type="similarity">
    <text evidence="2">Belongs to the cation diffusion facilitator (CDF) transporter (TC 2.A.4) family.</text>
</comment>
<dbReference type="PANTHER" id="PTHR43840">
    <property type="entry name" value="MITOCHONDRIAL METAL TRANSPORTER 1-RELATED"/>
    <property type="match status" value="1"/>
</dbReference>
<evidence type="ECO:0000256" key="1">
    <source>
        <dbReference type="ARBA" id="ARBA00004141"/>
    </source>
</evidence>
<feature type="transmembrane region" description="Helical" evidence="7">
    <location>
        <begin position="38"/>
        <end position="61"/>
    </location>
</feature>
<feature type="transmembrane region" description="Helical" evidence="7">
    <location>
        <begin position="12"/>
        <end position="32"/>
    </location>
</feature>
<dbReference type="InterPro" id="IPR050291">
    <property type="entry name" value="CDF_Transporter"/>
</dbReference>
<comment type="caution">
    <text evidence="10">The sequence shown here is derived from an EMBL/GenBank/DDBJ whole genome shotgun (WGS) entry which is preliminary data.</text>
</comment>
<dbReference type="GO" id="GO:0015341">
    <property type="term" value="F:zinc efflux antiporter activity"/>
    <property type="evidence" value="ECO:0007669"/>
    <property type="project" value="TreeGrafter"/>
</dbReference>
<evidence type="ECO:0000256" key="3">
    <source>
        <dbReference type="ARBA" id="ARBA00022448"/>
    </source>
</evidence>
<dbReference type="GO" id="GO:0015086">
    <property type="term" value="F:cadmium ion transmembrane transporter activity"/>
    <property type="evidence" value="ECO:0007669"/>
    <property type="project" value="TreeGrafter"/>
</dbReference>
<dbReference type="Pfam" id="PF16916">
    <property type="entry name" value="ZT_dimer"/>
    <property type="match status" value="1"/>
</dbReference>
<feature type="transmembrane region" description="Helical" evidence="7">
    <location>
        <begin position="158"/>
        <end position="176"/>
    </location>
</feature>
<evidence type="ECO:0000313" key="10">
    <source>
        <dbReference type="EMBL" id="MBB6456074.1"/>
    </source>
</evidence>
<evidence type="ECO:0000256" key="5">
    <source>
        <dbReference type="ARBA" id="ARBA00022989"/>
    </source>
</evidence>
<dbReference type="GO" id="GO:0015093">
    <property type="term" value="F:ferrous iron transmembrane transporter activity"/>
    <property type="evidence" value="ECO:0007669"/>
    <property type="project" value="TreeGrafter"/>
</dbReference>
<keyword evidence="11" id="KW-1185">Reference proteome</keyword>
<dbReference type="InterPro" id="IPR027469">
    <property type="entry name" value="Cation_efflux_TMD_sf"/>
</dbReference>
<dbReference type="InterPro" id="IPR036837">
    <property type="entry name" value="Cation_efflux_CTD_sf"/>
</dbReference>
<organism evidence="10 11">
    <name type="scientific">Acetobacter lovaniensis</name>
    <dbReference type="NCBI Taxonomy" id="104100"/>
    <lineage>
        <taxon>Bacteria</taxon>
        <taxon>Pseudomonadati</taxon>
        <taxon>Pseudomonadota</taxon>
        <taxon>Alphaproteobacteria</taxon>
        <taxon>Acetobacterales</taxon>
        <taxon>Acetobacteraceae</taxon>
        <taxon>Acetobacter</taxon>
    </lineage>
</organism>
<keyword evidence="3" id="KW-0813">Transport</keyword>
<name>A0A841QCS6_9PROT</name>
<dbReference type="Gene3D" id="3.30.70.1350">
    <property type="entry name" value="Cation efflux protein, cytoplasmic domain"/>
    <property type="match status" value="1"/>
</dbReference>
<accession>A0A841QCS6</accession>
<dbReference type="NCBIfam" id="TIGR01297">
    <property type="entry name" value="CDF"/>
    <property type="match status" value="1"/>
</dbReference>
<dbReference type="GO" id="GO:0006882">
    <property type="term" value="P:intracellular zinc ion homeostasis"/>
    <property type="evidence" value="ECO:0007669"/>
    <property type="project" value="TreeGrafter"/>
</dbReference>
<evidence type="ECO:0000256" key="2">
    <source>
        <dbReference type="ARBA" id="ARBA00008114"/>
    </source>
</evidence>
<protein>
    <submittedName>
        <fullName evidence="10">Cation diffusion facilitator family transporter</fullName>
    </submittedName>
</protein>
<comment type="subcellular location">
    <subcellularLocation>
        <location evidence="1">Membrane</location>
        <topology evidence="1">Multi-pass membrane protein</topology>
    </subcellularLocation>
</comment>
<dbReference type="Gene3D" id="1.20.1510.10">
    <property type="entry name" value="Cation efflux protein transmembrane domain"/>
    <property type="match status" value="1"/>
</dbReference>
<keyword evidence="5 7" id="KW-1133">Transmembrane helix</keyword>
<dbReference type="InterPro" id="IPR002524">
    <property type="entry name" value="Cation_efflux"/>
</dbReference>
<evidence type="ECO:0000313" key="11">
    <source>
        <dbReference type="Proteomes" id="UP000578000"/>
    </source>
</evidence>
<dbReference type="GO" id="GO:0005886">
    <property type="term" value="C:plasma membrane"/>
    <property type="evidence" value="ECO:0007669"/>
    <property type="project" value="TreeGrafter"/>
</dbReference>
<evidence type="ECO:0000256" key="7">
    <source>
        <dbReference type="SAM" id="Phobius"/>
    </source>
</evidence>
<dbReference type="SUPFAM" id="SSF160240">
    <property type="entry name" value="Cation efflux protein cytoplasmic domain-like"/>
    <property type="match status" value="1"/>
</dbReference>
<dbReference type="RefSeq" id="WP_166111127.1">
    <property type="nucleotide sequence ID" value="NZ_BAABDB010000006.1"/>
</dbReference>
<feature type="transmembrane region" description="Helical" evidence="7">
    <location>
        <begin position="119"/>
        <end position="137"/>
    </location>
</feature>
<evidence type="ECO:0000259" key="9">
    <source>
        <dbReference type="Pfam" id="PF16916"/>
    </source>
</evidence>
<dbReference type="InterPro" id="IPR027470">
    <property type="entry name" value="Cation_efflux_CTD"/>
</dbReference>
<evidence type="ECO:0000256" key="6">
    <source>
        <dbReference type="ARBA" id="ARBA00023136"/>
    </source>
</evidence>
<sequence length="318" mass="33274">MPELPLPGSNRGLAVVSLFVSLVALGLKYAAFAVSGSVALHADAIETIINVVAAAGGLWALSVAERPADHNHTYGHYKAEYLSAVAEGTLVVITAFVIGREAVEGWLNPHPALAPWNGLLLNGAATCVNLGWGLIMLRAGQARHSPALIAGGQHVLSDVWTGVALVAGVALIPLLGWPQLDAVLAGLVALNVLRVGWEVMRDSIAGLMDEAPDTQTLGEIGAIITANGHGAIQAHDIRTRIVGAMTFLEFHLVVPGTMSVKVAHDICDRIEHALRAHMGSTLVHIHIEPETCAKHDHTVLNIPSTGTSPVSFGSSAEK</sequence>
<dbReference type="SUPFAM" id="SSF161111">
    <property type="entry name" value="Cation efflux protein transmembrane domain-like"/>
    <property type="match status" value="1"/>
</dbReference>
<feature type="domain" description="Cation efflux protein transmembrane" evidence="8">
    <location>
        <begin position="15"/>
        <end position="208"/>
    </location>
</feature>
<evidence type="ECO:0000259" key="8">
    <source>
        <dbReference type="Pfam" id="PF01545"/>
    </source>
</evidence>
<dbReference type="InterPro" id="IPR058533">
    <property type="entry name" value="Cation_efflux_TM"/>
</dbReference>
<dbReference type="AlphaFoldDB" id="A0A841QCS6"/>
<dbReference type="Proteomes" id="UP000578000">
    <property type="component" value="Unassembled WGS sequence"/>
</dbReference>
<feature type="transmembrane region" description="Helical" evidence="7">
    <location>
        <begin position="81"/>
        <end position="99"/>
    </location>
</feature>
<dbReference type="PANTHER" id="PTHR43840:SF15">
    <property type="entry name" value="MITOCHONDRIAL METAL TRANSPORTER 1-RELATED"/>
    <property type="match status" value="1"/>
</dbReference>
<gene>
    <name evidence="10" type="ORF">HNR55_000635</name>
</gene>
<dbReference type="EMBL" id="JACHIE010000001">
    <property type="protein sequence ID" value="MBB6456074.1"/>
    <property type="molecule type" value="Genomic_DNA"/>
</dbReference>
<keyword evidence="6 7" id="KW-0472">Membrane</keyword>
<proteinExistence type="inferred from homology"/>
<evidence type="ECO:0000256" key="4">
    <source>
        <dbReference type="ARBA" id="ARBA00022692"/>
    </source>
</evidence>
<keyword evidence="4 7" id="KW-0812">Transmembrane</keyword>
<dbReference type="Pfam" id="PF01545">
    <property type="entry name" value="Cation_efflux"/>
    <property type="match status" value="1"/>
</dbReference>
<reference evidence="10 11" key="1">
    <citation type="submission" date="2020-08" db="EMBL/GenBank/DDBJ databases">
        <title>Genomic Encyclopedia of Type Strains, Phase IV (KMG-IV): sequencing the most valuable type-strain genomes for metagenomic binning, comparative biology and taxonomic classification.</title>
        <authorList>
            <person name="Goeker M."/>
        </authorList>
    </citation>
    <scope>NUCLEOTIDE SEQUENCE [LARGE SCALE GENOMIC DNA]</scope>
    <source>
        <strain evidence="10 11">DSM 4491</strain>
    </source>
</reference>
<feature type="domain" description="Cation efflux protein cytoplasmic" evidence="9">
    <location>
        <begin position="212"/>
        <end position="290"/>
    </location>
</feature>